<dbReference type="Pfam" id="PF01055">
    <property type="entry name" value="Glyco_hydro_31_2nd"/>
    <property type="match status" value="1"/>
</dbReference>
<dbReference type="InterPro" id="IPR017853">
    <property type="entry name" value="GH"/>
</dbReference>
<dbReference type="Pfam" id="PF21365">
    <property type="entry name" value="Glyco_hydro_31_3rd"/>
    <property type="match status" value="1"/>
</dbReference>
<accession>A0A1M6JBU5</accession>
<dbReference type="InterPro" id="IPR000322">
    <property type="entry name" value="Glyco_hydro_31_TIM"/>
</dbReference>
<dbReference type="InterPro" id="IPR048395">
    <property type="entry name" value="Glyco_hydro_31_C"/>
</dbReference>
<keyword evidence="2 4" id="KW-0378">Hydrolase</keyword>
<dbReference type="InterPro" id="IPR030458">
    <property type="entry name" value="Glyco_hydro_31_AS"/>
</dbReference>
<evidence type="ECO:0000259" key="5">
    <source>
        <dbReference type="Pfam" id="PF01055"/>
    </source>
</evidence>
<dbReference type="SUPFAM" id="SSF51445">
    <property type="entry name" value="(Trans)glycosidases"/>
    <property type="match status" value="1"/>
</dbReference>
<evidence type="ECO:0000256" key="3">
    <source>
        <dbReference type="ARBA" id="ARBA00023295"/>
    </source>
</evidence>
<evidence type="ECO:0000313" key="8">
    <source>
        <dbReference type="EMBL" id="SHJ44084.1"/>
    </source>
</evidence>
<dbReference type="GO" id="GO:0004553">
    <property type="term" value="F:hydrolase activity, hydrolyzing O-glycosyl compounds"/>
    <property type="evidence" value="ECO:0007669"/>
    <property type="project" value="InterPro"/>
</dbReference>
<sequence>MKTFKINENIKKYRFGNPFETYSVVLEGIPMHQDDMDRLIIGEGDLLSIKYEMGKEDIIWGLGENQRGMNKRGGLFESYCADDPRHTPDKKSLYGAHNFIIIDSQKPFGLYIDFPGKIIFDIGFTHKDILQIEMEGKDADIYIIEGSGLREISRAFLKLIGESYVPPKWAFGYQQSRWSYPDEKAVEELADAFDQYDIPCDAIYLDIDYMENFKDFTIDADKFPNFKHFVQKLRKKGFRLVPIIDAGVKIEAGYEIYEEGVKKEYFCVDEEDNPFVAAVWPGRVHFPDFLNPAARKWFGLQYKILTDCGIEGFWNDMNEPAIFYTERGLQQALEQAKLSENQNLDIYSFFALKDAFIHLSNHPLDYQSFYHKVDGKRINHHQVHNLYGYNMTKAAAEGLKEIAPHKRFLLFSRASYIGMHRYGGIWTGDNHSWWEHILLNLKMLPALNLCGFLYIGADTGGFSGDTNAQMLIRWMQLSLFTPLFRNHSAMGTRRQEPFAFDEESMETMRKIIQLRYALIPYIYGEYMKAARHKDLYFTALAFEYEDEFSRRVEDQLLVGESIMIAPLYQENAIGRYIWLPEDMLQWHFDRQGAEQYEMKHRGHHYIEADLKEIPIFIRKNKILVMGSHGKNIDALDHTQLRCIGFVEDQASYCYYDDDGETDEYKSGIYDEIRINIKKKHDDYDIHIEKKGNPRVEKILLDIVDQQGRIVEKNVILM</sequence>
<dbReference type="PROSITE" id="PS00129">
    <property type="entry name" value="GLYCOSYL_HYDROL_F31_1"/>
    <property type="match status" value="1"/>
</dbReference>
<protein>
    <submittedName>
        <fullName evidence="8">Alpha-glucosidase</fullName>
    </submittedName>
</protein>
<dbReference type="Gene3D" id="2.60.40.1760">
    <property type="entry name" value="glycosyl hydrolase (family 31)"/>
    <property type="match status" value="1"/>
</dbReference>
<evidence type="ECO:0000313" key="9">
    <source>
        <dbReference type="Proteomes" id="UP000184536"/>
    </source>
</evidence>
<feature type="domain" description="Glycoside hydrolase family 31 TIM barrel" evidence="5">
    <location>
        <begin position="164"/>
        <end position="523"/>
    </location>
</feature>
<dbReference type="GO" id="GO:0005975">
    <property type="term" value="P:carbohydrate metabolic process"/>
    <property type="evidence" value="ECO:0007669"/>
    <property type="project" value="InterPro"/>
</dbReference>
<dbReference type="Pfam" id="PF17137">
    <property type="entry name" value="DUF5110"/>
    <property type="match status" value="1"/>
</dbReference>
<dbReference type="Gene3D" id="3.20.20.80">
    <property type="entry name" value="Glycosidases"/>
    <property type="match status" value="1"/>
</dbReference>
<dbReference type="Proteomes" id="UP000184536">
    <property type="component" value="Unassembled WGS sequence"/>
</dbReference>
<dbReference type="GO" id="GO:0030246">
    <property type="term" value="F:carbohydrate binding"/>
    <property type="evidence" value="ECO:0007669"/>
    <property type="project" value="InterPro"/>
</dbReference>
<evidence type="ECO:0000256" key="2">
    <source>
        <dbReference type="ARBA" id="ARBA00022801"/>
    </source>
</evidence>
<dbReference type="CDD" id="cd14752">
    <property type="entry name" value="GH31_N"/>
    <property type="match status" value="1"/>
</dbReference>
<dbReference type="PANTHER" id="PTHR22762">
    <property type="entry name" value="ALPHA-GLUCOSIDASE"/>
    <property type="match status" value="1"/>
</dbReference>
<evidence type="ECO:0000256" key="1">
    <source>
        <dbReference type="ARBA" id="ARBA00007806"/>
    </source>
</evidence>
<dbReference type="PANTHER" id="PTHR22762:SF120">
    <property type="entry name" value="HETEROGLYCAN GLUCOSIDASE 1"/>
    <property type="match status" value="1"/>
</dbReference>
<dbReference type="SUPFAM" id="SSF51011">
    <property type="entry name" value="Glycosyl hydrolase domain"/>
    <property type="match status" value="1"/>
</dbReference>
<keyword evidence="3 4" id="KW-0326">Glycosidase</keyword>
<feature type="domain" description="Glycosyl hydrolase family 31 C-terminal" evidence="7">
    <location>
        <begin position="538"/>
        <end position="623"/>
    </location>
</feature>
<proteinExistence type="inferred from homology"/>
<dbReference type="SUPFAM" id="SSF74650">
    <property type="entry name" value="Galactose mutarotase-like"/>
    <property type="match status" value="1"/>
</dbReference>
<comment type="similarity">
    <text evidence="1 4">Belongs to the glycosyl hydrolase 31 family.</text>
</comment>
<evidence type="ECO:0000259" key="7">
    <source>
        <dbReference type="Pfam" id="PF21365"/>
    </source>
</evidence>
<dbReference type="CDD" id="cd06604">
    <property type="entry name" value="GH31_glucosidase_II_MalA"/>
    <property type="match status" value="1"/>
</dbReference>
<reference evidence="9" key="1">
    <citation type="submission" date="2016-11" db="EMBL/GenBank/DDBJ databases">
        <authorList>
            <person name="Varghese N."/>
            <person name="Submissions S."/>
        </authorList>
    </citation>
    <scope>NUCLEOTIDE SEQUENCE [LARGE SCALE GENOMIC DNA]</scope>
    <source>
        <strain evidence="9">DSM 17957</strain>
    </source>
</reference>
<dbReference type="OrthoDB" id="176168at2"/>
<name>A0A1M6JBU5_9FIRM</name>
<feature type="domain" description="DUF5110" evidence="6">
    <location>
        <begin position="647"/>
        <end position="692"/>
    </location>
</feature>
<dbReference type="InterPro" id="IPR011013">
    <property type="entry name" value="Gal_mutarotase_sf_dom"/>
</dbReference>
<keyword evidence="9" id="KW-1185">Reference proteome</keyword>
<dbReference type="STRING" id="1121919.SAMN02745975_02096"/>
<dbReference type="RefSeq" id="WP_110941257.1">
    <property type="nucleotide sequence ID" value="NZ_FQZV01000025.1"/>
</dbReference>
<dbReference type="AlphaFoldDB" id="A0A1M6JBU5"/>
<dbReference type="EMBL" id="FQZV01000025">
    <property type="protein sequence ID" value="SHJ44084.1"/>
    <property type="molecule type" value="Genomic_DNA"/>
</dbReference>
<organism evidence="8 9">
    <name type="scientific">Geosporobacter subterraneus DSM 17957</name>
    <dbReference type="NCBI Taxonomy" id="1121919"/>
    <lineage>
        <taxon>Bacteria</taxon>
        <taxon>Bacillati</taxon>
        <taxon>Bacillota</taxon>
        <taxon>Clostridia</taxon>
        <taxon>Peptostreptococcales</taxon>
        <taxon>Thermotaleaceae</taxon>
        <taxon>Geosporobacter</taxon>
    </lineage>
</organism>
<dbReference type="Gene3D" id="2.60.40.4040">
    <property type="match status" value="1"/>
</dbReference>
<evidence type="ECO:0000256" key="4">
    <source>
        <dbReference type="RuleBase" id="RU361185"/>
    </source>
</evidence>
<gene>
    <name evidence="8" type="ORF">SAMN02745975_02096</name>
</gene>
<evidence type="ECO:0000259" key="6">
    <source>
        <dbReference type="Pfam" id="PF17137"/>
    </source>
</evidence>
<dbReference type="InterPro" id="IPR033403">
    <property type="entry name" value="DUF5110"/>
</dbReference>